<dbReference type="KEGG" id="vg:77944012"/>
<dbReference type="EMBL" id="MZ501267">
    <property type="protein sequence ID" value="QZA70607.1"/>
    <property type="molecule type" value="Genomic_DNA"/>
</dbReference>
<reference evidence="1" key="1">
    <citation type="submission" date="2021-07" db="EMBL/GenBank/DDBJ databases">
        <authorList>
            <person name="Roth S.J."/>
            <person name="Krukonis G.P."/>
            <person name="Delesalle V.A."/>
        </authorList>
    </citation>
    <scope>NUCLEOTIDE SEQUENCE</scope>
</reference>
<proteinExistence type="predicted"/>
<keyword evidence="2" id="KW-1185">Reference proteome</keyword>
<protein>
    <submittedName>
        <fullName evidence="1">Uncharacterized protein</fullName>
    </submittedName>
</protein>
<organism evidence="1 2">
    <name type="scientific">Erwinia phage AH04</name>
    <dbReference type="NCBI Taxonomy" id="2869569"/>
    <lineage>
        <taxon>Viruses</taxon>
        <taxon>Duplodnaviria</taxon>
        <taxon>Heunggongvirae</taxon>
        <taxon>Uroviricota</taxon>
        <taxon>Caudoviricetes</taxon>
        <taxon>Chimalliviridae</taxon>
        <taxon>Meadowvirus</taxon>
        <taxon>Meadowvirus AH04</taxon>
    </lineage>
</organism>
<name>A0AAE8BUP5_9CAUD</name>
<gene>
    <name evidence="1" type="primary">129</name>
    <name evidence="1" type="ORF">AH04_129</name>
</gene>
<sequence>MEINIIKNADGTYTLTLEQIKGLEDGDLKLHNGRLYVNGNKSPAAVKFLDIKDVLFTEHRHPDHSTFNQPTQIQKKQLKELPDVFEIKGIRLKGSKSTPEIQTAIKSLIEMIDDDLNEHPYIWVERANMLAAYAGEESKPYLLEILNSAIPLKSGMKLEGFSAKEFDEKYLHTRPSLYEQAQQELKLVRAGYKMIDVSPLNLSVELEEMENSKVKQLDSLLRTLHESSNKHRPETFEQFSSLAYSLFELYCSCVDDNSVEDNWLLAIRLQSQYWDSFRGYTITILRLYVDLLLNDQSEYELKTPIPGME</sequence>
<dbReference type="RefSeq" id="YP_010667883.1">
    <property type="nucleotide sequence ID" value="NC_070952.1"/>
</dbReference>
<evidence type="ECO:0000313" key="1">
    <source>
        <dbReference type="EMBL" id="QZA70607.1"/>
    </source>
</evidence>
<dbReference type="GeneID" id="77944012"/>
<evidence type="ECO:0000313" key="2">
    <source>
        <dbReference type="Proteomes" id="UP000827517"/>
    </source>
</evidence>
<accession>A0AAE8BUP5</accession>
<dbReference type="Proteomes" id="UP000827517">
    <property type="component" value="Segment"/>
</dbReference>